<dbReference type="PANTHER" id="PTHR10057:SF0">
    <property type="entry name" value="TRANSLOCATOR PROTEIN"/>
    <property type="match status" value="1"/>
</dbReference>
<keyword evidence="3 6" id="KW-0812">Transmembrane</keyword>
<feature type="transmembrane region" description="Helical" evidence="6">
    <location>
        <begin position="44"/>
        <end position="64"/>
    </location>
</feature>
<evidence type="ECO:0000256" key="4">
    <source>
        <dbReference type="ARBA" id="ARBA00022989"/>
    </source>
</evidence>
<gene>
    <name evidence="7" type="ORF">G7B40_014405</name>
</gene>
<feature type="transmembrane region" description="Helical" evidence="6">
    <location>
        <begin position="70"/>
        <end position="93"/>
    </location>
</feature>
<evidence type="ECO:0000256" key="6">
    <source>
        <dbReference type="SAM" id="Phobius"/>
    </source>
</evidence>
<keyword evidence="4 6" id="KW-1133">Transmembrane helix</keyword>
<dbReference type="AlphaFoldDB" id="A0AAP5I654"/>
<name>A0AAP5I654_9CYAN</name>
<evidence type="ECO:0000256" key="5">
    <source>
        <dbReference type="ARBA" id="ARBA00023136"/>
    </source>
</evidence>
<dbReference type="Proteomes" id="UP000667802">
    <property type="component" value="Unassembled WGS sequence"/>
</dbReference>
<dbReference type="GO" id="GO:0016020">
    <property type="term" value="C:membrane"/>
    <property type="evidence" value="ECO:0007669"/>
    <property type="project" value="UniProtKB-SubCell"/>
</dbReference>
<dbReference type="GO" id="GO:0033013">
    <property type="term" value="P:tetrapyrrole metabolic process"/>
    <property type="evidence" value="ECO:0007669"/>
    <property type="project" value="UniProtKB-ARBA"/>
</dbReference>
<feature type="transmembrane region" description="Helical" evidence="6">
    <location>
        <begin position="6"/>
        <end position="23"/>
    </location>
</feature>
<dbReference type="CDD" id="cd15904">
    <property type="entry name" value="TSPO_MBR"/>
    <property type="match status" value="1"/>
</dbReference>
<evidence type="ECO:0000313" key="7">
    <source>
        <dbReference type="EMBL" id="MDR9895748.1"/>
    </source>
</evidence>
<organism evidence="7 8">
    <name type="scientific">Aetokthonos hydrillicola Thurmond2011</name>
    <dbReference type="NCBI Taxonomy" id="2712845"/>
    <lineage>
        <taxon>Bacteria</taxon>
        <taxon>Bacillati</taxon>
        <taxon>Cyanobacteriota</taxon>
        <taxon>Cyanophyceae</taxon>
        <taxon>Nostocales</taxon>
        <taxon>Hapalosiphonaceae</taxon>
        <taxon>Aetokthonos</taxon>
    </lineage>
</organism>
<dbReference type="Gene3D" id="1.20.1260.100">
    <property type="entry name" value="TspO/MBR protein"/>
    <property type="match status" value="1"/>
</dbReference>
<dbReference type="PANTHER" id="PTHR10057">
    <property type="entry name" value="PERIPHERAL-TYPE BENZODIAZEPINE RECEPTOR"/>
    <property type="match status" value="1"/>
</dbReference>
<proteinExistence type="inferred from homology"/>
<comment type="subcellular location">
    <subcellularLocation>
        <location evidence="1">Membrane</location>
        <topology evidence="1">Multi-pass membrane protein</topology>
    </subcellularLocation>
</comment>
<keyword evidence="8" id="KW-1185">Reference proteome</keyword>
<comment type="similarity">
    <text evidence="2">Belongs to the TspO/BZRP family.</text>
</comment>
<evidence type="ECO:0000256" key="1">
    <source>
        <dbReference type="ARBA" id="ARBA00004141"/>
    </source>
</evidence>
<dbReference type="Pfam" id="PF03073">
    <property type="entry name" value="TspO_MBR"/>
    <property type="match status" value="1"/>
</dbReference>
<comment type="caution">
    <text evidence="7">The sequence shown here is derived from an EMBL/GenBank/DDBJ whole genome shotgun (WGS) entry which is preliminary data.</text>
</comment>
<accession>A0AAP5I654</accession>
<dbReference type="PIRSF" id="PIRSF005859">
    <property type="entry name" value="PBR"/>
    <property type="match status" value="1"/>
</dbReference>
<sequence length="157" mass="17677">MIESWMVIALVTFIVAIGSFFITPRDVKWFARLTRPRWLVFEPLIPFIWTFILICGAASAYVVWEKQPGGLITIVLMASYLLLEIITVSYIPLMLRWRSLKVGEIVGAIGVVLGVVLTIFVLPISRLAALLLIPYIVWSPVGTYTTEELIQLNPQDA</sequence>
<feature type="transmembrane region" description="Helical" evidence="6">
    <location>
        <begin position="105"/>
        <end position="138"/>
    </location>
</feature>
<dbReference type="EMBL" id="JAALHA020000005">
    <property type="protein sequence ID" value="MDR9895748.1"/>
    <property type="molecule type" value="Genomic_DNA"/>
</dbReference>
<evidence type="ECO:0000313" key="8">
    <source>
        <dbReference type="Proteomes" id="UP000667802"/>
    </source>
</evidence>
<protein>
    <submittedName>
        <fullName evidence="7">TspO/MBR family protein</fullName>
    </submittedName>
</protein>
<evidence type="ECO:0000256" key="3">
    <source>
        <dbReference type="ARBA" id="ARBA00022692"/>
    </source>
</evidence>
<keyword evidence="5 6" id="KW-0472">Membrane</keyword>
<dbReference type="RefSeq" id="WP_208340462.1">
    <property type="nucleotide sequence ID" value="NZ_CAWQFN010000669.1"/>
</dbReference>
<evidence type="ECO:0000256" key="2">
    <source>
        <dbReference type="ARBA" id="ARBA00007524"/>
    </source>
</evidence>
<dbReference type="InterPro" id="IPR038330">
    <property type="entry name" value="TspO/MBR-related_sf"/>
</dbReference>
<reference evidence="8" key="1">
    <citation type="journal article" date="2021" name="Science">
        <title>Hunting the eagle killer: A cyanobacterial neurotoxin causes vacuolar myelinopathy.</title>
        <authorList>
            <person name="Breinlinger S."/>
            <person name="Phillips T.J."/>
            <person name="Haram B.N."/>
            <person name="Mares J."/>
            <person name="Martinez Yerena J.A."/>
            <person name="Hrouzek P."/>
            <person name="Sobotka R."/>
            <person name="Henderson W.M."/>
            <person name="Schmieder P."/>
            <person name="Williams S.M."/>
            <person name="Lauderdale J.D."/>
            <person name="Wilde H.D."/>
            <person name="Gerrin W."/>
            <person name="Kust A."/>
            <person name="Washington J.W."/>
            <person name="Wagner C."/>
            <person name="Geier B."/>
            <person name="Liebeke M."/>
            <person name="Enke H."/>
            <person name="Niedermeyer T.H.J."/>
            <person name="Wilde S.B."/>
        </authorList>
    </citation>
    <scope>NUCLEOTIDE SEQUENCE [LARGE SCALE GENOMIC DNA]</scope>
    <source>
        <strain evidence="8">Thurmond2011</strain>
    </source>
</reference>
<dbReference type="InterPro" id="IPR004307">
    <property type="entry name" value="TspO_MBR"/>
</dbReference>